<dbReference type="Pfam" id="PF24517">
    <property type="entry name" value="CBM96"/>
    <property type="match status" value="1"/>
</dbReference>
<dbReference type="Gene3D" id="2.60.120.1440">
    <property type="match status" value="1"/>
</dbReference>
<reference evidence="8" key="1">
    <citation type="journal article" date="2015" name="MBio">
        <title>Genome-resolved metagenomic analysis reveals roles for candidate phyla and other microbial community members in biogeochemical transformations in oil reservoirs.</title>
        <authorList>
            <person name="Hu P."/>
            <person name="Tom L."/>
            <person name="Singh A."/>
            <person name="Thomas B.C."/>
            <person name="Baker B.J."/>
            <person name="Piceno Y.M."/>
            <person name="Andersen G.L."/>
            <person name="Banfield J.F."/>
        </authorList>
    </citation>
    <scope>NUCLEOTIDE SEQUENCE [LARGE SCALE GENOMIC DNA]</scope>
    <source>
        <strain evidence="8">56_747</strain>
    </source>
</reference>
<dbReference type="InterPro" id="IPR055372">
    <property type="entry name" value="CBM96"/>
</dbReference>
<evidence type="ECO:0000313" key="10">
    <source>
        <dbReference type="Proteomes" id="UP000057043"/>
    </source>
</evidence>
<evidence type="ECO:0000256" key="3">
    <source>
        <dbReference type="ARBA" id="ARBA00022729"/>
    </source>
</evidence>
<comment type="caution">
    <text evidence="7">The sequence shown here is derived from an EMBL/GenBank/DDBJ whole genome shotgun (WGS) entry which is preliminary data.</text>
</comment>
<dbReference type="PANTHER" id="PTHR38731:SF1">
    <property type="entry name" value="FECR PROTEIN DOMAIN-CONTAINING PROTEIN"/>
    <property type="match status" value="1"/>
</dbReference>
<dbReference type="EMBL" id="LGFT01000021">
    <property type="protein sequence ID" value="KUK44585.1"/>
    <property type="molecule type" value="Genomic_DNA"/>
</dbReference>
<feature type="domain" description="DUF4214" evidence="5">
    <location>
        <begin position="578"/>
        <end position="630"/>
    </location>
</feature>
<sequence>MQHLNRCLALLAAALCLMAGLSCAGIAAPTHEETLTAWAEQKGWSQFSAYPWLGYRSDEYGSYDISIVHDRPEEWMKRPPYNREERGDYSYYAEIREPITVAGGLAAWREYHKQTLFEAPNSKPGDAKEHESWEYYCHEYLVVVRAQRSTADNSHGSDPIGILEEYIAFARGDVSEPVPTPPEEEAVIRIIEVVGDDCEVDVYGNGQYRDWKEAMTEGTDTDLTRNSVIITGLGTEATLEVGKRGTVKVKEMTHFSIREYVISAEGITAATNMKVGEVNVKVDRKYKEIDFNVSVPTCTVSVRGTEFTVSHREDPVETRISVISGEVEVTPKLFSAPSVKLVEGDEIAVYEDRFGEITRLAEDPSDRWSDEPHEGRSIECIADSHVYAYSYSGWNQANFGRYEILGAGWHPTGGEKRTYVRFDLSGVDPASVGKATLRLYHYHTGGSDTLALGVHRVTSPWTEGEGTYKPTTVAQPGEIAWVHQPSFDVNPVAQFHPGSEIGQWVEVDVTGLVAAWLSGTPNHGLMIGAVGELNGGVPHSEYGFYAREDEEGRGPVLVLSDASAPDGEFDRACALLCASDEEFIRSLYHCITHREPTVEELEAQVGRLQSGTLRRDMVQYFFASPEYVNQNHDGVRFITDACQAIYGRDPSDAELSAWPRTDRSFIVIEMLDSPEHLAATQGCAALWRRDAASVPTLPYADDLSSGFAHWDVSKVTLQEADGALLWQSGNLLPVSWRHPIPMEDVVIEFDGWCEKNGLNVVWMTEDDAGYMASLGGWFNTRSCTDVGRNTERREYVNGAHIRLGAWQHYKVVRSGDWLDVSVDGQRIIHRRAPERFEGNGVLRFMSYGSVVGIDNLRVYRATAEEGSAVDGVLRAGNRSS</sequence>
<dbReference type="PROSITE" id="PS51257">
    <property type="entry name" value="PROKAR_LIPOPROTEIN"/>
    <property type="match status" value="1"/>
</dbReference>
<dbReference type="PANTHER" id="PTHR38731">
    <property type="entry name" value="LIPL45-RELATED LIPOPROTEIN-RELATED"/>
    <property type="match status" value="1"/>
</dbReference>
<gene>
    <name evidence="7" type="ORF">XD72_1037</name>
    <name evidence="8" type="ORF">XE07_1765</name>
</gene>
<dbReference type="AlphaFoldDB" id="A0A101FU78"/>
<protein>
    <recommendedName>
        <fullName evidence="11">FecR protein domain-containing protein</fullName>
    </recommendedName>
</protein>
<dbReference type="Proteomes" id="UP000057043">
    <property type="component" value="Unassembled WGS sequence"/>
</dbReference>
<evidence type="ECO:0000259" key="4">
    <source>
        <dbReference type="Pfam" id="PF04773"/>
    </source>
</evidence>
<dbReference type="EMBL" id="LGHB01000032">
    <property type="protein sequence ID" value="KUK95567.1"/>
    <property type="molecule type" value="Genomic_DNA"/>
</dbReference>
<evidence type="ECO:0000256" key="1">
    <source>
        <dbReference type="ARBA" id="ARBA00004613"/>
    </source>
</evidence>
<proteinExistence type="predicted"/>
<evidence type="ECO:0000259" key="6">
    <source>
        <dbReference type="Pfam" id="PF24517"/>
    </source>
</evidence>
<keyword evidence="3" id="KW-0732">Signal</keyword>
<dbReference type="Gene3D" id="2.60.120.560">
    <property type="entry name" value="Exo-inulinase, domain 1"/>
    <property type="match status" value="1"/>
</dbReference>
<dbReference type="GO" id="GO:0005576">
    <property type="term" value="C:extracellular region"/>
    <property type="evidence" value="ECO:0007669"/>
    <property type="project" value="UniProtKB-SubCell"/>
</dbReference>
<evidence type="ECO:0000313" key="8">
    <source>
        <dbReference type="EMBL" id="KUK95567.1"/>
    </source>
</evidence>
<evidence type="ECO:0000256" key="2">
    <source>
        <dbReference type="ARBA" id="ARBA00022525"/>
    </source>
</evidence>
<name>A0A101FU78_9EURY</name>
<dbReference type="Pfam" id="PF04773">
    <property type="entry name" value="FecR"/>
    <property type="match status" value="1"/>
</dbReference>
<dbReference type="Proteomes" id="UP000053961">
    <property type="component" value="Unassembled WGS sequence"/>
</dbReference>
<evidence type="ECO:0008006" key="11">
    <source>
        <dbReference type="Google" id="ProtNLM"/>
    </source>
</evidence>
<evidence type="ECO:0000313" key="9">
    <source>
        <dbReference type="Proteomes" id="UP000053961"/>
    </source>
</evidence>
<dbReference type="InterPro" id="IPR025282">
    <property type="entry name" value="DUF4214"/>
</dbReference>
<organism evidence="7 10">
    <name type="scientific">Methanothrix harundinacea</name>
    <dbReference type="NCBI Taxonomy" id="301375"/>
    <lineage>
        <taxon>Archaea</taxon>
        <taxon>Methanobacteriati</taxon>
        <taxon>Methanobacteriota</taxon>
        <taxon>Stenosarchaea group</taxon>
        <taxon>Methanomicrobia</taxon>
        <taxon>Methanotrichales</taxon>
        <taxon>Methanotrichaceae</taxon>
        <taxon>Methanothrix</taxon>
    </lineage>
</organism>
<dbReference type="InterPro" id="IPR006860">
    <property type="entry name" value="FecR"/>
</dbReference>
<feature type="domain" description="Carbohydrate-binding module family 96" evidence="6">
    <location>
        <begin position="393"/>
        <end position="560"/>
    </location>
</feature>
<evidence type="ECO:0000259" key="5">
    <source>
        <dbReference type="Pfam" id="PF13946"/>
    </source>
</evidence>
<dbReference type="NCBIfam" id="NF033679">
    <property type="entry name" value="DNRLRE_dom"/>
    <property type="match status" value="1"/>
</dbReference>
<evidence type="ECO:0000313" key="7">
    <source>
        <dbReference type="EMBL" id="KUK44585.1"/>
    </source>
</evidence>
<feature type="domain" description="FecR protein" evidence="4">
    <location>
        <begin position="228"/>
        <end position="328"/>
    </location>
</feature>
<dbReference type="Pfam" id="PF13946">
    <property type="entry name" value="DUF4214"/>
    <property type="match status" value="1"/>
</dbReference>
<reference evidence="9 10" key="2">
    <citation type="journal article" date="2015" name="MBio">
        <title>Genome-Resolved Metagenomic Analysis Reveals Roles for Candidate Phyla and Other Microbial Community Members in Biogeochemical Transformations in Oil Reservoirs.</title>
        <authorList>
            <person name="Hu P."/>
            <person name="Tom L."/>
            <person name="Singh A."/>
            <person name="Thomas B.C."/>
            <person name="Baker B.J."/>
            <person name="Piceno Y.M."/>
            <person name="Andersen G.L."/>
            <person name="Banfield J.F."/>
        </authorList>
    </citation>
    <scope>NUCLEOTIDE SEQUENCE [LARGE SCALE GENOMIC DNA]</scope>
    <source>
        <strain evidence="7">57_489</strain>
    </source>
</reference>
<keyword evidence="2" id="KW-0964">Secreted</keyword>
<accession>A0A101FU78</accession>
<dbReference type="PATRIC" id="fig|301375.6.peg.971"/>
<comment type="subcellular location">
    <subcellularLocation>
        <location evidence="1">Secreted</location>
    </subcellularLocation>
</comment>